<feature type="domain" description="Autotransporter" evidence="3">
    <location>
        <begin position="476"/>
        <end position="763"/>
    </location>
</feature>
<reference evidence="4" key="1">
    <citation type="submission" date="2024-05" db="EMBL/GenBank/DDBJ databases">
        <title>Transcriptome analysis of the degradation process of organic nitrogen by two heterotrophic nitrifying and aerobic denitrifying bacteria, Achromobacter sp. HNDS-1 and Enterobacter sp. HNDS-6.</title>
        <authorList>
            <person name="Huang Y."/>
        </authorList>
    </citation>
    <scope>NUCLEOTIDE SEQUENCE</scope>
    <source>
        <strain evidence="4">HNDS-1</strain>
    </source>
</reference>
<protein>
    <submittedName>
        <fullName evidence="4">Autotransporter domain-containing protein</fullName>
    </submittedName>
</protein>
<evidence type="ECO:0000259" key="3">
    <source>
        <dbReference type="PROSITE" id="PS51208"/>
    </source>
</evidence>
<dbReference type="Gene3D" id="3.40.50.1110">
    <property type="entry name" value="SGNH hydrolase"/>
    <property type="match status" value="1"/>
</dbReference>
<dbReference type="CDD" id="cd01847">
    <property type="entry name" value="Triacylglycerol_lipase_like"/>
    <property type="match status" value="1"/>
</dbReference>
<dbReference type="EMBL" id="CP157584">
    <property type="protein sequence ID" value="XBO96290.1"/>
    <property type="molecule type" value="Genomic_DNA"/>
</dbReference>
<dbReference type="InterPro" id="IPR036514">
    <property type="entry name" value="SGNH_hydro_sf"/>
</dbReference>
<dbReference type="PANTHER" id="PTHR45642:SF139">
    <property type="entry name" value="SGNH HYDROLASE-TYPE ESTERASE DOMAIN-CONTAINING PROTEIN"/>
    <property type="match status" value="1"/>
</dbReference>
<organism evidence="4">
    <name type="scientific">Achromobacter sp. HNDS-1</name>
    <dbReference type="NCBI Taxonomy" id="3151598"/>
    <lineage>
        <taxon>Bacteria</taxon>
        <taxon>Pseudomonadati</taxon>
        <taxon>Pseudomonadota</taxon>
        <taxon>Betaproteobacteria</taxon>
        <taxon>Burkholderiales</taxon>
        <taxon>Alcaligenaceae</taxon>
        <taxon>Achromobacter</taxon>
    </lineage>
</organism>
<dbReference type="AlphaFoldDB" id="A0AAU7L336"/>
<sequence length="763" mass="82052">MAEQIRSKQRRPALAAVAASVIVLTTGVQAQASPYDEVIFFGDSLTDSGAMTSRAFTADKILGPDGTPFTESLRSTLPPQIASLIAKKFEETIVAAKAPLAAAISKWMGDWKRIINVPGLLDWAVEKAMPQIRATATSRISSSLAAYDLASPLSRLTSASTVANVILALKGDQIQSAHTTNPDPTWAFHLATKLGGDNINAWRAAGDGGNNQAWGGARATQSVTYDFPSTNFLGLATPPLHFLIPSVKEQISFILQRPSGLRSTGLYTVWAGANDLIETLTTHRDMLISSETQAQAIEQVLGLSSLSGAEVAAQIQRLGSAGAGTVLALNLPDIGRTPRALAFPTDTRNLMSYMTARFNDSLNSQLADYKGNLVMLDARAMLDELIDRPARYGLRNVTEPACGKVSAIWCNTSTLVEPGANRTYLFADDIHPSGIGHEFIADYALSVLQAPARIGLLAEAPLAGTRSGLQVIETRLRNRDDSSAVQTYASYQHVNDRRRDDGIWKPGLGNQMDLLSMGVDGGVGQHWTLGVNAAQIQHNATLGQDAGSFRLGQTQVSAYARYRLGDWSTALIGSAGYLSYRNVSRDFSIGSARLREEGSTTGMASALSMLTQYDWHAGVFTLTPSAGVTLQNVSVRGYNESRDGGRTATSMNYHEQQRRSLASTLGLRLQADLRQGDYLWQPYGGLAWEHEFNHDTREVRAHVRDMAGSFAQTMPQAAADTLLATAGLAFSSGASWSGQIGYYGRYGGATQSQAVQATVAYRF</sequence>
<dbReference type="Pfam" id="PF00657">
    <property type="entry name" value="Lipase_GDSL"/>
    <property type="match status" value="1"/>
</dbReference>
<dbReference type="GO" id="GO:0016788">
    <property type="term" value="F:hydrolase activity, acting on ester bonds"/>
    <property type="evidence" value="ECO:0007669"/>
    <property type="project" value="InterPro"/>
</dbReference>
<feature type="signal peptide" evidence="2">
    <location>
        <begin position="1"/>
        <end position="30"/>
    </location>
</feature>
<dbReference type="InterPro" id="IPR001087">
    <property type="entry name" value="GDSL"/>
</dbReference>
<proteinExistence type="predicted"/>
<dbReference type="InterPro" id="IPR036709">
    <property type="entry name" value="Autotransporte_beta_dom_sf"/>
</dbReference>
<dbReference type="SUPFAM" id="SSF52266">
    <property type="entry name" value="SGNH hydrolase"/>
    <property type="match status" value="1"/>
</dbReference>
<name>A0AAU7L336_9BURK</name>
<dbReference type="PANTHER" id="PTHR45642">
    <property type="entry name" value="GDSL ESTERASE/LIPASE EXL3"/>
    <property type="match status" value="1"/>
</dbReference>
<keyword evidence="1 2" id="KW-0732">Signal</keyword>
<dbReference type="SUPFAM" id="SSF103515">
    <property type="entry name" value="Autotransporter"/>
    <property type="match status" value="1"/>
</dbReference>
<dbReference type="KEGG" id="achh:ABFG95_15475"/>
<dbReference type="Pfam" id="PF03797">
    <property type="entry name" value="Autotransporter"/>
    <property type="match status" value="1"/>
</dbReference>
<evidence type="ECO:0000256" key="1">
    <source>
        <dbReference type="ARBA" id="ARBA00022729"/>
    </source>
</evidence>
<dbReference type="InterPro" id="IPR050592">
    <property type="entry name" value="GDSL_lipolytic_enzyme"/>
</dbReference>
<dbReference type="InterPro" id="IPR005546">
    <property type="entry name" value="Autotransporte_beta"/>
</dbReference>
<dbReference type="PROSITE" id="PS51208">
    <property type="entry name" value="AUTOTRANSPORTER"/>
    <property type="match status" value="1"/>
</dbReference>
<accession>A0AAU7L336</accession>
<dbReference type="Gene3D" id="2.40.128.130">
    <property type="entry name" value="Autotransporter beta-domain"/>
    <property type="match status" value="1"/>
</dbReference>
<feature type="chain" id="PRO_5043616361" evidence="2">
    <location>
        <begin position="31"/>
        <end position="763"/>
    </location>
</feature>
<dbReference type="RefSeq" id="WP_278990233.1">
    <property type="nucleotide sequence ID" value="NZ_CP157584.1"/>
</dbReference>
<gene>
    <name evidence="4" type="ORF">ABFG95_15475</name>
</gene>
<evidence type="ECO:0000256" key="2">
    <source>
        <dbReference type="SAM" id="SignalP"/>
    </source>
</evidence>
<dbReference type="SMART" id="SM00869">
    <property type="entry name" value="Autotransporter"/>
    <property type="match status" value="1"/>
</dbReference>
<evidence type="ECO:0000313" key="4">
    <source>
        <dbReference type="EMBL" id="XBO96290.1"/>
    </source>
</evidence>